<evidence type="ECO:0000313" key="1">
    <source>
        <dbReference type="EMBL" id="KAJ8670639.1"/>
    </source>
</evidence>
<name>A0ACC2NK02_9HYME</name>
<proteinExistence type="predicted"/>
<accession>A0ACC2NK02</accession>
<protein>
    <submittedName>
        <fullName evidence="1">Uncharacterized protein</fullName>
    </submittedName>
</protein>
<keyword evidence="2" id="KW-1185">Reference proteome</keyword>
<comment type="caution">
    <text evidence="1">The sequence shown here is derived from an EMBL/GenBank/DDBJ whole genome shotgun (WGS) entry which is preliminary data.</text>
</comment>
<evidence type="ECO:0000313" key="2">
    <source>
        <dbReference type="Proteomes" id="UP001239111"/>
    </source>
</evidence>
<dbReference type="Proteomes" id="UP001239111">
    <property type="component" value="Chromosome 3"/>
</dbReference>
<reference evidence="1" key="1">
    <citation type="submission" date="2023-04" db="EMBL/GenBank/DDBJ databases">
        <title>A chromosome-level genome assembly of the parasitoid wasp Eretmocerus hayati.</title>
        <authorList>
            <person name="Zhong Y."/>
            <person name="Liu S."/>
            <person name="Liu Y."/>
        </authorList>
    </citation>
    <scope>NUCLEOTIDE SEQUENCE</scope>
    <source>
        <strain evidence="1">ZJU_SS_LIU_2023</strain>
    </source>
</reference>
<dbReference type="EMBL" id="CM056743">
    <property type="protein sequence ID" value="KAJ8670639.1"/>
    <property type="molecule type" value="Genomic_DNA"/>
</dbReference>
<sequence length="419" mass="47668">MNRVYNHDIKPFVKIKEQPKGSVRFRYASEGRYECIFGENSSKRNNTSPTIQIVNSDRAAFILVSCVAEDFPYYAHPYGLESELPGSILENGVYCCECSAGRSEIQFPSLRIGCVKVKDMFQVLTQREKRRIDPFNAGFLHKYRPGNINRQSLRLCFQVILKDDDGNYSIPLDPVVTKPIHNKKKTSDLKIIYISHYSSVVTGGELICVLCEGIVDNKIGVKFFDENHGWEAVPDPQKFFIHKKAALVFPTPPYTLDIDEPAEVQIQLTRLSDEEVSQVIHFTMLPLETGDPSLRKRKRRRLNETPRELIERNQTKEVLTGLTHVENGPLSEQLRSKIPPEAPLIPSTINWNFSSEASNLLDESLFDTPSHHDALLQVQGVEDVNQDNVQNDYDYAQAQLCSEPILRMPPTQGHFFTDG</sequence>
<organism evidence="1 2">
    <name type="scientific">Eretmocerus hayati</name>
    <dbReference type="NCBI Taxonomy" id="131215"/>
    <lineage>
        <taxon>Eukaryota</taxon>
        <taxon>Metazoa</taxon>
        <taxon>Ecdysozoa</taxon>
        <taxon>Arthropoda</taxon>
        <taxon>Hexapoda</taxon>
        <taxon>Insecta</taxon>
        <taxon>Pterygota</taxon>
        <taxon>Neoptera</taxon>
        <taxon>Endopterygota</taxon>
        <taxon>Hymenoptera</taxon>
        <taxon>Apocrita</taxon>
        <taxon>Proctotrupomorpha</taxon>
        <taxon>Chalcidoidea</taxon>
        <taxon>Aphelinidae</taxon>
        <taxon>Aphelininae</taxon>
        <taxon>Eretmocerus</taxon>
    </lineage>
</organism>
<gene>
    <name evidence="1" type="ORF">QAD02_001898</name>
</gene>